<dbReference type="EMBL" id="UOFG01000012">
    <property type="protein sequence ID" value="VAW58061.1"/>
    <property type="molecule type" value="Genomic_DNA"/>
</dbReference>
<dbReference type="AlphaFoldDB" id="A0A3B0WRS1"/>
<name>A0A3B0WRS1_9ZZZZ</name>
<evidence type="ECO:0000256" key="1">
    <source>
        <dbReference type="SAM" id="MobiDB-lite"/>
    </source>
</evidence>
<accession>A0A3B0WRS1</accession>
<feature type="region of interest" description="Disordered" evidence="1">
    <location>
        <begin position="33"/>
        <end position="72"/>
    </location>
</feature>
<gene>
    <name evidence="2" type="ORF">MNBD_GAMMA11-398</name>
</gene>
<reference evidence="2" key="1">
    <citation type="submission" date="2018-06" db="EMBL/GenBank/DDBJ databases">
        <authorList>
            <person name="Zhirakovskaya E."/>
        </authorList>
    </citation>
    <scope>NUCLEOTIDE SEQUENCE</scope>
</reference>
<sequence length="72" mass="8172">MTKVKYTLEEAKKLKGKTDWEKLDGMTDEEVHQAALDDPDTQPLTKERLDEFTPVIHKGGGVYGHDKNKSTK</sequence>
<organism evidence="2">
    <name type="scientific">hydrothermal vent metagenome</name>
    <dbReference type="NCBI Taxonomy" id="652676"/>
    <lineage>
        <taxon>unclassified sequences</taxon>
        <taxon>metagenomes</taxon>
        <taxon>ecological metagenomes</taxon>
    </lineage>
</organism>
<evidence type="ECO:0000313" key="2">
    <source>
        <dbReference type="EMBL" id="VAW58061.1"/>
    </source>
</evidence>
<protein>
    <submittedName>
        <fullName evidence="2">Uncharacterized protein</fullName>
    </submittedName>
</protein>
<proteinExistence type="predicted"/>